<dbReference type="EMBL" id="WKKI01000027">
    <property type="protein sequence ID" value="MRX73113.1"/>
    <property type="molecule type" value="Genomic_DNA"/>
</dbReference>
<organism evidence="1 2">
    <name type="scientific">Metabacillus lacus</name>
    <dbReference type="NCBI Taxonomy" id="1983721"/>
    <lineage>
        <taxon>Bacteria</taxon>
        <taxon>Bacillati</taxon>
        <taxon>Bacillota</taxon>
        <taxon>Bacilli</taxon>
        <taxon>Bacillales</taxon>
        <taxon>Bacillaceae</taxon>
        <taxon>Metabacillus</taxon>
    </lineage>
</organism>
<dbReference type="SUPFAM" id="SSF51445">
    <property type="entry name" value="(Trans)glycosidases"/>
    <property type="match status" value="1"/>
</dbReference>
<evidence type="ECO:0000313" key="2">
    <source>
        <dbReference type="Proteomes" id="UP000448867"/>
    </source>
</evidence>
<proteinExistence type="predicted"/>
<dbReference type="OrthoDB" id="916275at2"/>
<gene>
    <name evidence="1" type="ORF">GJU40_13270</name>
</gene>
<dbReference type="RefSeq" id="WP_154308456.1">
    <property type="nucleotide sequence ID" value="NZ_WKKI01000027.1"/>
</dbReference>
<evidence type="ECO:0008006" key="3">
    <source>
        <dbReference type="Google" id="ProtNLM"/>
    </source>
</evidence>
<dbReference type="Gene3D" id="3.20.20.80">
    <property type="entry name" value="Glycosidases"/>
    <property type="match status" value="2"/>
</dbReference>
<dbReference type="Proteomes" id="UP000448867">
    <property type="component" value="Unassembled WGS sequence"/>
</dbReference>
<reference evidence="1 2" key="1">
    <citation type="submission" date="2019-11" db="EMBL/GenBank/DDBJ databases">
        <title>Bacillus lacus genome.</title>
        <authorList>
            <person name="Allen C.J."/>
            <person name="Newman J.D."/>
        </authorList>
    </citation>
    <scope>NUCLEOTIDE SEQUENCE [LARGE SCALE GENOMIC DNA]</scope>
    <source>
        <strain evidence="1 2">KCTC 33946</strain>
    </source>
</reference>
<evidence type="ECO:0000313" key="1">
    <source>
        <dbReference type="EMBL" id="MRX73113.1"/>
    </source>
</evidence>
<accession>A0A7X2J0C6</accession>
<protein>
    <recommendedName>
        <fullName evidence="3">Family 2 glycosyl transferase</fullName>
    </recommendedName>
</protein>
<dbReference type="AlphaFoldDB" id="A0A7X2J0C6"/>
<name>A0A7X2J0C6_9BACI</name>
<dbReference type="InterPro" id="IPR017853">
    <property type="entry name" value="GH"/>
</dbReference>
<sequence>MSKKTAVAAGITLAAAIITAPFWTWTMKDSKTADVLIVNYTVPDTSFREHRGLTWLLNNLKITKGDGKRYKEEDYSGYAPAMEGTETVKKLPEDLSQYEYIYIVDTYGVFESDLEGDTLSDGSRSELVYGGMEEEDLLRIEDAMKRNGSTLIAEFNTFASPTKPEVKERFYNLLNLRWSGWTGRFFQELNSSEVPLWLKENYEKATGEAYSLKGSGLVFVNEGDEVIVLNDDELNGAPVMFSFTERGSEELNLGGSVQYSYWFDVVQAEDSSEILAEYTLNIDDKGEKKLAEAGLPLKFPAVIHHSSPFYSSYYFAGDFVDEPSIPRFYQAQGIMEWKKLSSSDKRGRTDGFFWKAYAPLMKAILSADRNEEAVSAPVHKNSEIFKDGSTSMIGKTGSDYIQIYKDGEWEDLLIKGVNMGIAKPGTFPGETAISKGEYARWFKQISEMNANSIRIYTIHPPEFYEALYEHNQDAEKPLYLFHGVWVNEEVLVEKANAFDTEVTNEFKDEIKRVVDLVHGEAALPKRPGHAGGTYAYDLSPYLLGWVIGVEWDPDAAESTNLSNPDKGSYQGKYIRTEEGAEPFEAWLAEMLDYTVGYESDTYQWQHPASFTNWVTTDLLTHPSEPSEKEDKVTINPNHISATENFKAGLFASYHIYPYYPDFLNYEKKYTEYVDHRGQKNNYAGYLNDMKSVHSMPLLVAEFGIPASRGMTHRNVYGLNQGYHSEQEQGSMVARLFEDITVEKMAGGMVFSWQDEWFKRTWNTMDYDNPERRPFWNNMQINEQHFGLLSFDPQTEDTLIKVDGDTEDWEARKEKPVFQNGKGLIQDIYLSSDESSLNIRLDMEQNQWLQNEYDFYILLDTIKGQGQSAIPGIEGTVGSGIDFAAQLKGEENSRLLIDSYYDTFYYDYGHVKKMIPSVNNADKKNNGIYHPIRLTLNKALTINNEEGKIDLPFDSYETGRLQMGNGNPSSKNYNSLTDFAVNKENGIIELKLQWMLLNFKDPSQREMMGDIWKDGIEASAKADGIRVAVVAAEKGSSLPIETLPENLEEDEWLFYTWDTWDEPLYHERLKVSFDIMKQAYAEITIK</sequence>
<comment type="caution">
    <text evidence="1">The sequence shown here is derived from an EMBL/GenBank/DDBJ whole genome shotgun (WGS) entry which is preliminary data.</text>
</comment>
<keyword evidence="2" id="KW-1185">Reference proteome</keyword>